<dbReference type="Pfam" id="PF02780">
    <property type="entry name" value="Transketolase_C"/>
    <property type="match status" value="1"/>
</dbReference>
<accession>M0QFR1</accession>
<dbReference type="STRING" id="1223545.GS4_08_00240"/>
<dbReference type="EMBL" id="BANX01000008">
    <property type="protein sequence ID" value="GAC67440.1"/>
    <property type="molecule type" value="Genomic_DNA"/>
</dbReference>
<proteinExistence type="inferred from homology"/>
<sequence length="334" mass="35699">MTTAPTAADGIVTLDDVTEYVWSHRETLSTRDTFVMVAAAVVKERPDVMCVETDMDYADQFAPTSAHQYVNIGIAEQNMVGVAAGLTTSASQVFAIGMSPFATTRCFEQIKIDVAGANLPVVVVGTHSGLSAGHYGPTHHAVEDIGSIRLLPNMRVVAPVDSWQTLQATLALVDHPGPAYLRLGRKKAASLHAERSPFTIGELQVLRDPGDVLIAAVGPRPNLIAASACDELARHGVTAGHVNCHTVKPFDEPGFLTLCRDVSVVVTVEDHRRTGGLGGVVAETLSAYRDGPILRRIGVPDLHFDIVGSEDHLLRRAGISVDRVVEAAREGVRH</sequence>
<comment type="caution">
    <text evidence="5">The sequence shown here is derived from an EMBL/GenBank/DDBJ whole genome shotgun (WGS) entry which is preliminary data.</text>
</comment>
<dbReference type="OrthoDB" id="9759664at2"/>
<keyword evidence="6" id="KW-1185">Reference proteome</keyword>
<reference evidence="5 6" key="1">
    <citation type="submission" date="2013-01" db="EMBL/GenBank/DDBJ databases">
        <title>Whole genome shotgun sequence of Gordonia soli NBRC 108243.</title>
        <authorList>
            <person name="Isaki-Nakamura S."/>
            <person name="Hosoyama A."/>
            <person name="Tsuchikane K."/>
            <person name="Ando Y."/>
            <person name="Baba S."/>
            <person name="Ohji S."/>
            <person name="Hamada M."/>
            <person name="Tamura T."/>
            <person name="Yamazoe A."/>
            <person name="Yamazaki S."/>
            <person name="Fujita N."/>
        </authorList>
    </citation>
    <scope>NUCLEOTIDE SEQUENCE [LARGE SCALE GENOMIC DNA]</scope>
    <source>
        <strain evidence="5 6">NBRC 108243</strain>
    </source>
</reference>
<evidence type="ECO:0000259" key="4">
    <source>
        <dbReference type="SMART" id="SM00861"/>
    </source>
</evidence>
<dbReference type="Gene3D" id="3.40.50.920">
    <property type="match status" value="1"/>
</dbReference>
<dbReference type="SUPFAM" id="SSF52922">
    <property type="entry name" value="TK C-terminal domain-like"/>
    <property type="match status" value="1"/>
</dbReference>
<comment type="similarity">
    <text evidence="2">Belongs to the transketolase family.</text>
</comment>
<dbReference type="InterPro" id="IPR029061">
    <property type="entry name" value="THDP-binding"/>
</dbReference>
<evidence type="ECO:0000313" key="6">
    <source>
        <dbReference type="Proteomes" id="UP000011666"/>
    </source>
</evidence>
<dbReference type="SMART" id="SM00861">
    <property type="entry name" value="Transket_pyr"/>
    <property type="match status" value="1"/>
</dbReference>
<evidence type="ECO:0000256" key="1">
    <source>
        <dbReference type="ARBA" id="ARBA00001964"/>
    </source>
</evidence>
<dbReference type="PANTHER" id="PTHR43825">
    <property type="entry name" value="PYRUVATE DEHYDROGENASE E1 COMPONENT"/>
    <property type="match status" value="1"/>
</dbReference>
<dbReference type="InterPro" id="IPR009014">
    <property type="entry name" value="Transketo_C/PFOR_II"/>
</dbReference>
<dbReference type="FunFam" id="3.40.50.970:FF:000129">
    <property type="entry name" value="Transketolase"/>
    <property type="match status" value="1"/>
</dbReference>
<dbReference type="SUPFAM" id="SSF52518">
    <property type="entry name" value="Thiamin diphosphate-binding fold (THDP-binding)"/>
    <property type="match status" value="1"/>
</dbReference>
<dbReference type="eggNOG" id="COG3958">
    <property type="taxonomic scope" value="Bacteria"/>
</dbReference>
<evidence type="ECO:0000313" key="5">
    <source>
        <dbReference type="EMBL" id="GAC67440.1"/>
    </source>
</evidence>
<comment type="cofactor">
    <cofactor evidence="1">
        <name>thiamine diphosphate</name>
        <dbReference type="ChEBI" id="CHEBI:58937"/>
    </cofactor>
</comment>
<organism evidence="5 6">
    <name type="scientific">Gordonia soli NBRC 108243</name>
    <dbReference type="NCBI Taxonomy" id="1223545"/>
    <lineage>
        <taxon>Bacteria</taxon>
        <taxon>Bacillati</taxon>
        <taxon>Actinomycetota</taxon>
        <taxon>Actinomycetes</taxon>
        <taxon>Mycobacteriales</taxon>
        <taxon>Gordoniaceae</taxon>
        <taxon>Gordonia</taxon>
    </lineage>
</organism>
<name>M0QFR1_9ACTN</name>
<dbReference type="Proteomes" id="UP000011666">
    <property type="component" value="Unassembled WGS sequence"/>
</dbReference>
<evidence type="ECO:0000256" key="2">
    <source>
        <dbReference type="ARBA" id="ARBA00007131"/>
    </source>
</evidence>
<dbReference type="Pfam" id="PF02779">
    <property type="entry name" value="Transket_pyr"/>
    <property type="match status" value="1"/>
</dbReference>
<dbReference type="Gene3D" id="3.40.50.970">
    <property type="match status" value="1"/>
</dbReference>
<dbReference type="RefSeq" id="WP_007618643.1">
    <property type="nucleotide sequence ID" value="NZ_BANX01000008.1"/>
</dbReference>
<gene>
    <name evidence="5" type="ORF">GS4_08_00240</name>
</gene>
<dbReference type="AlphaFoldDB" id="M0QFR1"/>
<dbReference type="InterPro" id="IPR033248">
    <property type="entry name" value="Transketolase_C"/>
</dbReference>
<keyword evidence="3" id="KW-0786">Thiamine pyrophosphate</keyword>
<dbReference type="PANTHER" id="PTHR43825:SF1">
    <property type="entry name" value="TRANSKETOLASE-LIKE PYRIMIDINE-BINDING DOMAIN-CONTAINING PROTEIN"/>
    <property type="match status" value="1"/>
</dbReference>
<feature type="domain" description="Transketolase-like pyrimidine-binding" evidence="4">
    <location>
        <begin position="28"/>
        <end position="190"/>
    </location>
</feature>
<dbReference type="CDD" id="cd07033">
    <property type="entry name" value="TPP_PYR_DXS_TK_like"/>
    <property type="match status" value="1"/>
</dbReference>
<dbReference type="InterPro" id="IPR005475">
    <property type="entry name" value="Transketolase-like_Pyr-bd"/>
</dbReference>
<dbReference type="GO" id="GO:0000287">
    <property type="term" value="F:magnesium ion binding"/>
    <property type="evidence" value="ECO:0007669"/>
    <property type="project" value="UniProtKB-ARBA"/>
</dbReference>
<dbReference type="InterPro" id="IPR051157">
    <property type="entry name" value="PDH/Transketolase"/>
</dbReference>
<protein>
    <submittedName>
        <fullName evidence="5">Putative transketolase C-terminal section</fullName>
    </submittedName>
</protein>
<evidence type="ECO:0000256" key="3">
    <source>
        <dbReference type="ARBA" id="ARBA00023052"/>
    </source>
</evidence>